<reference evidence="2 3" key="1">
    <citation type="submission" date="2018-11" db="EMBL/GenBank/DDBJ databases">
        <title>Genomic Encyclopedia of Type Strains, Phase IV (KMG-IV): sequencing the most valuable type-strain genomes for metagenomic binning, comparative biology and taxonomic classification.</title>
        <authorList>
            <person name="Goeker M."/>
        </authorList>
    </citation>
    <scope>NUCLEOTIDE SEQUENCE [LARGE SCALE GENOMIC DNA]</scope>
    <source>
        <strain evidence="2 3">DSM 26537</strain>
    </source>
</reference>
<evidence type="ECO:0000313" key="2">
    <source>
        <dbReference type="EMBL" id="ROR28471.1"/>
    </source>
</evidence>
<dbReference type="InterPro" id="IPR033469">
    <property type="entry name" value="CYTH-like_dom_sf"/>
</dbReference>
<dbReference type="Pfam" id="PF09359">
    <property type="entry name" value="VTC"/>
    <property type="match status" value="1"/>
</dbReference>
<proteinExistence type="predicted"/>
<dbReference type="SUPFAM" id="SSF55154">
    <property type="entry name" value="CYTH-like phosphatases"/>
    <property type="match status" value="1"/>
</dbReference>
<dbReference type="GO" id="GO:0006799">
    <property type="term" value="P:polyphosphate biosynthetic process"/>
    <property type="evidence" value="ECO:0007669"/>
    <property type="project" value="UniProtKB-ARBA"/>
</dbReference>
<organism evidence="2 3">
    <name type="scientific">Mobilisporobacter senegalensis</name>
    <dbReference type="NCBI Taxonomy" id="1329262"/>
    <lineage>
        <taxon>Bacteria</taxon>
        <taxon>Bacillati</taxon>
        <taxon>Bacillota</taxon>
        <taxon>Clostridia</taxon>
        <taxon>Lachnospirales</taxon>
        <taxon>Lachnospiraceae</taxon>
        <taxon>Mobilisporobacter</taxon>
    </lineage>
</organism>
<sequence>MGQPQGTFRRYEKKYLLNGKNYKILRQRLIDKCHVDQYGRIKICNIYFDTPEHLLIRSSLEKPVYKEKLRLRSYGIPEEEDKVFVELKKKYKGIVYKRRVGMELSEAERYLYYLEYMNDDSQIINELNWFLKFYKEIRPAMYISYDRVALYGAENPELRITFDSNILWREEDLWLEHGSWGNSLLNEDEHLMEIKIPGAFPVWLSHILDELEIYPVSFSKYGRAYTKVELLKQKEREEGVIKYA</sequence>
<gene>
    <name evidence="2" type="ORF">EDD66_10453</name>
</gene>
<dbReference type="RefSeq" id="WP_123608979.1">
    <property type="nucleotide sequence ID" value="NZ_RJVG01000004.1"/>
</dbReference>
<accession>A0A3N1XQN9</accession>
<dbReference type="Proteomes" id="UP000273083">
    <property type="component" value="Unassembled WGS sequence"/>
</dbReference>
<dbReference type="CDD" id="cd07750">
    <property type="entry name" value="PolyPPase_VTC_like"/>
    <property type="match status" value="1"/>
</dbReference>
<evidence type="ECO:0000313" key="3">
    <source>
        <dbReference type="Proteomes" id="UP000273083"/>
    </source>
</evidence>
<name>A0A3N1XQN9_9FIRM</name>
<feature type="domain" description="VTC" evidence="1">
    <location>
        <begin position="10"/>
        <end position="226"/>
    </location>
</feature>
<dbReference type="InterPro" id="IPR018966">
    <property type="entry name" value="VTC_domain"/>
</dbReference>
<keyword evidence="3" id="KW-1185">Reference proteome</keyword>
<dbReference type="AlphaFoldDB" id="A0A3N1XQN9"/>
<comment type="caution">
    <text evidence="2">The sequence shown here is derived from an EMBL/GenBank/DDBJ whole genome shotgun (WGS) entry which is preliminary data.</text>
</comment>
<protein>
    <submittedName>
        <fullName evidence="2">VTC domain-containing protein</fullName>
    </submittedName>
</protein>
<dbReference type="OrthoDB" id="185578at2"/>
<dbReference type="EMBL" id="RJVG01000004">
    <property type="protein sequence ID" value="ROR28471.1"/>
    <property type="molecule type" value="Genomic_DNA"/>
</dbReference>
<dbReference type="InterPro" id="IPR042267">
    <property type="entry name" value="VTC_sf"/>
</dbReference>
<evidence type="ECO:0000259" key="1">
    <source>
        <dbReference type="Pfam" id="PF09359"/>
    </source>
</evidence>
<dbReference type="Gene3D" id="3.20.100.30">
    <property type="entry name" value="VTC, catalytic tunnel domain"/>
    <property type="match status" value="1"/>
</dbReference>